<comment type="caution">
    <text evidence="2">The sequence shown here is derived from an EMBL/GenBank/DDBJ whole genome shotgun (WGS) entry which is preliminary data.</text>
</comment>
<feature type="region of interest" description="Disordered" evidence="1">
    <location>
        <begin position="66"/>
        <end position="104"/>
    </location>
</feature>
<feature type="compositionally biased region" description="Basic and acidic residues" evidence="1">
    <location>
        <begin position="66"/>
        <end position="88"/>
    </location>
</feature>
<gene>
    <name evidence="2" type="ORF">QYE76_041211</name>
</gene>
<reference evidence="2" key="1">
    <citation type="submission" date="2023-07" db="EMBL/GenBank/DDBJ databases">
        <title>A chromosome-level genome assembly of Lolium multiflorum.</title>
        <authorList>
            <person name="Chen Y."/>
            <person name="Copetti D."/>
            <person name="Kolliker R."/>
            <person name="Studer B."/>
        </authorList>
    </citation>
    <scope>NUCLEOTIDE SEQUENCE</scope>
    <source>
        <strain evidence="2">02402/16</strain>
        <tissue evidence="2">Leaf</tissue>
    </source>
</reference>
<dbReference type="AlphaFoldDB" id="A0AAD8TEV1"/>
<accession>A0AAD8TEV1</accession>
<feature type="compositionally biased region" description="Acidic residues" evidence="1">
    <location>
        <begin position="202"/>
        <end position="233"/>
    </location>
</feature>
<keyword evidence="3" id="KW-1185">Reference proteome</keyword>
<dbReference type="EMBL" id="JAUUTY010000002">
    <property type="protein sequence ID" value="KAK1680363.1"/>
    <property type="molecule type" value="Genomic_DNA"/>
</dbReference>
<protein>
    <submittedName>
        <fullName evidence="2">Uncharacterized protein</fullName>
    </submittedName>
</protein>
<dbReference type="Proteomes" id="UP001231189">
    <property type="component" value="Unassembled WGS sequence"/>
</dbReference>
<feature type="region of interest" description="Disordered" evidence="1">
    <location>
        <begin position="157"/>
        <end position="233"/>
    </location>
</feature>
<sequence length="233" mass="26978">MLCGSAYNLLPVYDIMNRIYRSTINTKDTNHDEVHGFLVNLLVRTDEMRGRGDLLEQCRPNITIHKEKSPIVKKHDPPRYGKNAPKDKDEDEADSDDPDYVPNSVKTKGLFAKLTARLKKSFCFKEDLQDRMYQAHHDNKKIRQRQKAMMKHMGIPVSEGSEDNITPPGEWKSKLTWSSSEDSIPERMVRPSPPPHGKGQVEDEEDEDEDEEMDDDEEENDEEDDDDDEEDDE</sequence>
<evidence type="ECO:0000313" key="2">
    <source>
        <dbReference type="EMBL" id="KAK1680363.1"/>
    </source>
</evidence>
<feature type="compositionally biased region" description="Acidic residues" evidence="1">
    <location>
        <begin position="89"/>
        <end position="99"/>
    </location>
</feature>
<evidence type="ECO:0000313" key="3">
    <source>
        <dbReference type="Proteomes" id="UP001231189"/>
    </source>
</evidence>
<name>A0AAD8TEV1_LOLMU</name>
<evidence type="ECO:0000256" key="1">
    <source>
        <dbReference type="SAM" id="MobiDB-lite"/>
    </source>
</evidence>
<organism evidence="2 3">
    <name type="scientific">Lolium multiflorum</name>
    <name type="common">Italian ryegrass</name>
    <name type="synonym">Lolium perenne subsp. multiflorum</name>
    <dbReference type="NCBI Taxonomy" id="4521"/>
    <lineage>
        <taxon>Eukaryota</taxon>
        <taxon>Viridiplantae</taxon>
        <taxon>Streptophyta</taxon>
        <taxon>Embryophyta</taxon>
        <taxon>Tracheophyta</taxon>
        <taxon>Spermatophyta</taxon>
        <taxon>Magnoliopsida</taxon>
        <taxon>Liliopsida</taxon>
        <taxon>Poales</taxon>
        <taxon>Poaceae</taxon>
        <taxon>BOP clade</taxon>
        <taxon>Pooideae</taxon>
        <taxon>Poodae</taxon>
        <taxon>Poeae</taxon>
        <taxon>Poeae Chloroplast Group 2 (Poeae type)</taxon>
        <taxon>Loliodinae</taxon>
        <taxon>Loliinae</taxon>
        <taxon>Lolium</taxon>
    </lineage>
</organism>
<proteinExistence type="predicted"/>